<dbReference type="InterPro" id="IPR029261">
    <property type="entry name" value="Transposase_Znf"/>
</dbReference>
<dbReference type="Proteomes" id="UP000264445">
    <property type="component" value="Unassembled WGS sequence"/>
</dbReference>
<proteinExistence type="predicted"/>
<evidence type="ECO:0000259" key="1">
    <source>
        <dbReference type="Pfam" id="PF13542"/>
    </source>
</evidence>
<feature type="domain" description="Transposase IS204/IS1001/IS1096/IS1165 zinc-finger" evidence="2">
    <location>
        <begin position="5"/>
        <end position="50"/>
    </location>
</feature>
<evidence type="ECO:0008006" key="5">
    <source>
        <dbReference type="Google" id="ProtNLM"/>
    </source>
</evidence>
<dbReference type="Pfam" id="PF14690">
    <property type="entry name" value="Zn_ribbon_ISL3"/>
    <property type="match status" value="1"/>
</dbReference>
<evidence type="ECO:0000313" key="4">
    <source>
        <dbReference type="Proteomes" id="UP000264445"/>
    </source>
</evidence>
<dbReference type="InterPro" id="IPR047951">
    <property type="entry name" value="Transpos_ISL3"/>
</dbReference>
<protein>
    <recommendedName>
        <fullName evidence="5">Transposase IS204/IS1001/IS1096/IS1165 zinc-finger domain-containing protein</fullName>
    </recommendedName>
</protein>
<accession>A0A357VQ86</accession>
<organism evidence="3 4">
    <name type="scientific">Caldanaerobacter subterraneus</name>
    <dbReference type="NCBI Taxonomy" id="911092"/>
    <lineage>
        <taxon>Bacteria</taxon>
        <taxon>Bacillati</taxon>
        <taxon>Bacillota</taxon>
        <taxon>Clostridia</taxon>
        <taxon>Thermoanaerobacterales</taxon>
        <taxon>Thermoanaerobacteraceae</taxon>
        <taxon>Caldanaerobacter</taxon>
    </lineage>
</organism>
<dbReference type="PANTHER" id="PTHR33498:SF1">
    <property type="entry name" value="TRANSPOSASE FOR INSERTION SEQUENCE ELEMENT IS1557"/>
    <property type="match status" value="1"/>
</dbReference>
<feature type="domain" description="Transposase IS204/IS1001/IS1096/IS1165 helix-turn-helix" evidence="1">
    <location>
        <begin position="60"/>
        <end position="104"/>
    </location>
</feature>
<dbReference type="EMBL" id="DOLB01000169">
    <property type="protein sequence ID" value="HBT50412.1"/>
    <property type="molecule type" value="Genomic_DNA"/>
</dbReference>
<sequence length="180" mass="21358">MKQKSHICPKCEKTTSKVHDYRIQKIKDIPLLGKKTFIVLKKKRYVCKYCGKKFCEYIYFLPRYRKITNSLTFYIFTKLKNHYSIKDIAKLTSVSVTTVMRLFDIIGMETNFEVLPEVISINEFKGNSGGRKYHCMIGNPKRRKILDSLKAENTYSYSIRIVIHHFQQINSNVIHQRNRH</sequence>
<dbReference type="PANTHER" id="PTHR33498">
    <property type="entry name" value="TRANSPOSASE FOR INSERTION SEQUENCE ELEMENT IS1557"/>
    <property type="match status" value="1"/>
</dbReference>
<gene>
    <name evidence="3" type="ORF">DEA61_11710</name>
</gene>
<name>A0A357VQ86_9THEO</name>
<comment type="caution">
    <text evidence="3">The sequence shown here is derived from an EMBL/GenBank/DDBJ whole genome shotgun (WGS) entry which is preliminary data.</text>
</comment>
<reference evidence="3 4" key="1">
    <citation type="journal article" date="2018" name="Nat. Biotechnol.">
        <title>A standardized bacterial taxonomy based on genome phylogeny substantially revises the tree of life.</title>
        <authorList>
            <person name="Parks D.H."/>
            <person name="Chuvochina M."/>
            <person name="Waite D.W."/>
            <person name="Rinke C."/>
            <person name="Skarshewski A."/>
            <person name="Chaumeil P.A."/>
            <person name="Hugenholtz P."/>
        </authorList>
    </citation>
    <scope>NUCLEOTIDE SEQUENCE [LARGE SCALE GENOMIC DNA]</scope>
    <source>
        <strain evidence="3">UBA12544</strain>
    </source>
</reference>
<dbReference type="Pfam" id="PF13542">
    <property type="entry name" value="HTH_Tnp_ISL3"/>
    <property type="match status" value="1"/>
</dbReference>
<dbReference type="InterPro" id="IPR032877">
    <property type="entry name" value="Transposase_HTH"/>
</dbReference>
<evidence type="ECO:0000259" key="2">
    <source>
        <dbReference type="Pfam" id="PF14690"/>
    </source>
</evidence>
<evidence type="ECO:0000313" key="3">
    <source>
        <dbReference type="EMBL" id="HBT50412.1"/>
    </source>
</evidence>
<dbReference type="AlphaFoldDB" id="A0A357VQ86"/>